<evidence type="ECO:0000313" key="1">
    <source>
        <dbReference type="EMBL" id="NLF91889.1"/>
    </source>
</evidence>
<sequence length="407" mass="44571">MPENAAPEAASTLAVAYAFTPYSDTSAVVAAKRIRLAGRPVDLIQNAMDEIRGTDPTSDLICAPLLRRRAVLPTRTKFGAWGSIVEFCEAGLTQIEEWERDGAGYRRLYSRAHFIASHFLAALHKLRHPGVEWEAEFSDTLSRNGVGELRASDVLPGPLLDELRSGILRHGGTPPESTNVYVWGEYATLTLADRLLFTNGAQREFVFNLYPADDPVIARARARSVVAPHPSPPDELYAATPSTYPLDPGLCNIAYFGNFYASQQPEDVLQPFAELTAQDRSRLRLHVFTGATGELEQLVDALGLAETIAVNGRLPYLEFLNLARRMDVLLAVDARTPPGQDRNPVLLSKWSDYAGAGTPVWGVVEEGSELAGQALAHRSPLGHRTAALQVLTRLSRQRLQPATTPRT</sequence>
<dbReference type="EMBL" id="JAAYYP010000408">
    <property type="protein sequence ID" value="NLF91889.1"/>
    <property type="molecule type" value="Genomic_DNA"/>
</dbReference>
<accession>A0A847HD02</accession>
<dbReference type="AlphaFoldDB" id="A0A847HD02"/>
<organism evidence="1 2">
    <name type="scientific">Corynebacterium marinum</name>
    <dbReference type="NCBI Taxonomy" id="349751"/>
    <lineage>
        <taxon>Bacteria</taxon>
        <taxon>Bacillati</taxon>
        <taxon>Actinomycetota</taxon>
        <taxon>Actinomycetes</taxon>
        <taxon>Mycobacteriales</taxon>
        <taxon>Corynebacteriaceae</taxon>
        <taxon>Corynebacterium</taxon>
    </lineage>
</organism>
<dbReference type="Gene3D" id="3.40.50.2000">
    <property type="entry name" value="Glycogen Phosphorylase B"/>
    <property type="match status" value="1"/>
</dbReference>
<dbReference type="SUPFAM" id="SSF53756">
    <property type="entry name" value="UDP-Glycosyltransferase/glycogen phosphorylase"/>
    <property type="match status" value="1"/>
</dbReference>
<protein>
    <submittedName>
        <fullName evidence="1">Glycosyltransferase family 4 protein</fullName>
    </submittedName>
</protein>
<reference evidence="1 2" key="1">
    <citation type="journal article" date="2020" name="Biotechnol. Biofuels">
        <title>New insights from the biogas microbiome by comprehensive genome-resolved metagenomics of nearly 1600 species originating from multiple anaerobic digesters.</title>
        <authorList>
            <person name="Campanaro S."/>
            <person name="Treu L."/>
            <person name="Rodriguez-R L.M."/>
            <person name="Kovalovszki A."/>
            <person name="Ziels R.M."/>
            <person name="Maus I."/>
            <person name="Zhu X."/>
            <person name="Kougias P.G."/>
            <person name="Basile A."/>
            <person name="Luo G."/>
            <person name="Schluter A."/>
            <person name="Konstantinidis K.T."/>
            <person name="Angelidaki I."/>
        </authorList>
    </citation>
    <scope>NUCLEOTIDE SEQUENCE [LARGE SCALE GENOMIC DNA]</scope>
    <source>
        <strain evidence="1">AS06rmzACSIP_235</strain>
    </source>
</reference>
<gene>
    <name evidence="1" type="ORF">GX570_11185</name>
</gene>
<comment type="caution">
    <text evidence="1">The sequence shown here is derived from an EMBL/GenBank/DDBJ whole genome shotgun (WGS) entry which is preliminary data.</text>
</comment>
<evidence type="ECO:0000313" key="2">
    <source>
        <dbReference type="Proteomes" id="UP000523614"/>
    </source>
</evidence>
<keyword evidence="1" id="KW-0808">Transferase</keyword>
<name>A0A847HD02_9CORY</name>
<dbReference type="GO" id="GO:0016740">
    <property type="term" value="F:transferase activity"/>
    <property type="evidence" value="ECO:0007669"/>
    <property type="project" value="UniProtKB-KW"/>
</dbReference>
<proteinExistence type="predicted"/>
<dbReference type="Proteomes" id="UP000523614">
    <property type="component" value="Unassembled WGS sequence"/>
</dbReference>